<evidence type="ECO:0000313" key="3">
    <source>
        <dbReference type="Proteomes" id="UP000010523"/>
    </source>
</evidence>
<evidence type="ECO:0000256" key="1">
    <source>
        <dbReference type="PIRNR" id="PIRNR006221"/>
    </source>
</evidence>
<dbReference type="PANTHER" id="PTHR12149">
    <property type="entry name" value="FRUCTOSAMINE 3 KINASE-RELATED PROTEIN"/>
    <property type="match status" value="1"/>
</dbReference>
<dbReference type="GO" id="GO:0016301">
    <property type="term" value="F:kinase activity"/>
    <property type="evidence" value="ECO:0007669"/>
    <property type="project" value="UniProtKB-UniRule"/>
</dbReference>
<protein>
    <submittedName>
        <fullName evidence="2">Fructosamine/Ketosamine-3-kinase</fullName>
    </submittedName>
</protein>
<dbReference type="PANTHER" id="PTHR12149:SF8">
    <property type="entry name" value="PROTEIN-RIBULOSAMINE 3-KINASE"/>
    <property type="match status" value="1"/>
</dbReference>
<comment type="caution">
    <text evidence="2">The sequence shown here is derived from an EMBL/GenBank/DDBJ whole genome shotgun (WGS) entry which is preliminary data.</text>
</comment>
<dbReference type="AlphaFoldDB" id="I3DZX0"/>
<keyword evidence="1" id="KW-0808">Transferase</keyword>
<proteinExistence type="inferred from homology"/>
<dbReference type="InterPro" id="IPR011009">
    <property type="entry name" value="Kinase-like_dom_sf"/>
</dbReference>
<keyword evidence="1 2" id="KW-0418">Kinase</keyword>
<dbReference type="EMBL" id="AFEU01000002">
    <property type="protein sequence ID" value="EIJ79791.1"/>
    <property type="molecule type" value="Genomic_DNA"/>
</dbReference>
<dbReference type="PIRSF" id="PIRSF006221">
    <property type="entry name" value="Ketosamine-3-kinase"/>
    <property type="match status" value="1"/>
</dbReference>
<dbReference type="Gene3D" id="3.90.1200.10">
    <property type="match status" value="1"/>
</dbReference>
<evidence type="ECO:0000313" key="2">
    <source>
        <dbReference type="EMBL" id="EIJ79791.1"/>
    </source>
</evidence>
<name>I3DZX0_BACMT</name>
<gene>
    <name evidence="2" type="ORF">PB1_05482</name>
</gene>
<dbReference type="OrthoDB" id="5291879at2"/>
<comment type="similarity">
    <text evidence="1">Belongs to the fructosamine kinase family.</text>
</comment>
<dbReference type="Gene3D" id="3.30.200.20">
    <property type="entry name" value="Phosphorylase Kinase, domain 1"/>
    <property type="match status" value="1"/>
</dbReference>
<dbReference type="STRING" id="997296.PB1_05482"/>
<dbReference type="RefSeq" id="WP_003351176.1">
    <property type="nucleotide sequence ID" value="NZ_AFEU01000002.1"/>
</dbReference>
<keyword evidence="3" id="KW-1185">Reference proteome</keyword>
<sequence length="288" mass="33009">MKNKVEAILREMGDQSALNEVTPVSGGDISRAFQAKTANGVYFIKINDKAPEDFFLKEAEGLNLLRQAGALPVPQVYYVSPPSAEDGYIIMEWVKGESAPNTESRLGHGLALLHQHTHTHYGLAENNYIGRLPQPNRWEKSWTRFLREHRLGFQAKLAEKRGRLPAGRKTRLEKLLDRLEQWVPDYRQPVLLHGDLWSGNWLAGPRGEPYLIDPAVFYGEREFELAFTELFGGFSPRFYAAYRDVQPLSDNYEEVRPLYQLYYLLVHLNLFGESYGPSVDRILTYYAG</sequence>
<dbReference type="InterPro" id="IPR016477">
    <property type="entry name" value="Fructo-/Ketosamine-3-kinase"/>
</dbReference>
<organism evidence="2 3">
    <name type="scientific">Bacillus methanolicus PB1</name>
    <dbReference type="NCBI Taxonomy" id="997296"/>
    <lineage>
        <taxon>Bacteria</taxon>
        <taxon>Bacillati</taxon>
        <taxon>Bacillota</taxon>
        <taxon>Bacilli</taxon>
        <taxon>Bacillales</taxon>
        <taxon>Bacillaceae</taxon>
        <taxon>Bacillus</taxon>
    </lineage>
</organism>
<dbReference type="Pfam" id="PF03881">
    <property type="entry name" value="Fructosamin_kin"/>
    <property type="match status" value="1"/>
</dbReference>
<dbReference type="Proteomes" id="UP000010523">
    <property type="component" value="Unassembled WGS sequence"/>
</dbReference>
<dbReference type="eggNOG" id="COG3001">
    <property type="taxonomic scope" value="Bacteria"/>
</dbReference>
<dbReference type="PATRIC" id="fig|997296.3.peg.1175"/>
<dbReference type="SUPFAM" id="SSF56112">
    <property type="entry name" value="Protein kinase-like (PK-like)"/>
    <property type="match status" value="1"/>
</dbReference>
<reference evidence="2 3" key="1">
    <citation type="journal article" date="2012" name="Appl. Environ. Microbiol.">
        <title>Genome Sequence of Thermotolerant Bacillus methanolicus: Features and Regulation Related to Methylotrophy and Production of L-Lysine and L-Glutamate from Methanol.</title>
        <authorList>
            <person name="Heggeset T.M."/>
            <person name="Krog A."/>
            <person name="Balzer S."/>
            <person name="Wentzel A."/>
            <person name="Ellingsen T.E."/>
            <person name="Brautaset T."/>
        </authorList>
    </citation>
    <scope>NUCLEOTIDE SEQUENCE [LARGE SCALE GENOMIC DNA]</scope>
    <source>
        <strain evidence="2 3">PB1</strain>
    </source>
</reference>
<accession>I3DZX0</accession>